<evidence type="ECO:0000256" key="5">
    <source>
        <dbReference type="ARBA" id="ARBA00023136"/>
    </source>
</evidence>
<dbReference type="PANTHER" id="PTHR38459">
    <property type="entry name" value="PROPHAGE BACTOPRENOL-LINKED GLUCOSE TRANSLOCASE HOMOLOG"/>
    <property type="match status" value="1"/>
</dbReference>
<proteinExistence type="inferred from homology"/>
<dbReference type="InterPro" id="IPR051401">
    <property type="entry name" value="GtrA_CellWall_Glycosyl"/>
</dbReference>
<dbReference type="Proteomes" id="UP000032866">
    <property type="component" value="Chromosome 1"/>
</dbReference>
<feature type="transmembrane region" description="Helical" evidence="6">
    <location>
        <begin position="83"/>
        <end position="101"/>
    </location>
</feature>
<evidence type="ECO:0000256" key="2">
    <source>
        <dbReference type="ARBA" id="ARBA00009399"/>
    </source>
</evidence>
<dbReference type="AlphaFoldDB" id="A0A9W3JWJ8"/>
<keyword evidence="4 6" id="KW-1133">Transmembrane helix</keyword>
<protein>
    <recommendedName>
        <fullName evidence="7">GtrA/DPMS transmembrane domain-containing protein</fullName>
    </recommendedName>
</protein>
<evidence type="ECO:0000256" key="3">
    <source>
        <dbReference type="ARBA" id="ARBA00022692"/>
    </source>
</evidence>
<evidence type="ECO:0000313" key="8">
    <source>
        <dbReference type="EMBL" id="AFQ46663.1"/>
    </source>
</evidence>
<gene>
    <name evidence="8" type="ORF">GEM_0204</name>
</gene>
<feature type="transmembrane region" description="Helical" evidence="6">
    <location>
        <begin position="107"/>
        <end position="127"/>
    </location>
</feature>
<evidence type="ECO:0000256" key="6">
    <source>
        <dbReference type="SAM" id="Phobius"/>
    </source>
</evidence>
<dbReference type="EMBL" id="CP003774">
    <property type="protein sequence ID" value="AFQ46663.1"/>
    <property type="molecule type" value="Genomic_DNA"/>
</dbReference>
<feature type="domain" description="GtrA/DPMS transmembrane" evidence="7">
    <location>
        <begin position="18"/>
        <end position="133"/>
    </location>
</feature>
<reference evidence="8 9" key="1">
    <citation type="journal article" date="2012" name="J. Bacteriol.">
        <title>Complete Genome Sequence of Burkholderia sp. Strain GG4, a Betaproteobacterium That Reduces 3-Oxo-N-Acylhomoserine Lactones and Produces Different N-Acylhomoserine Lactones.</title>
        <authorList>
            <person name="Hong K.W."/>
            <person name="Koh C.L."/>
            <person name="Sam C.K."/>
            <person name="Yin W.F."/>
            <person name="Chan K.G."/>
        </authorList>
    </citation>
    <scope>NUCLEOTIDE SEQUENCE [LARGE SCALE GENOMIC DNA]</scope>
    <source>
        <strain evidence="8 9">GG4</strain>
    </source>
</reference>
<name>A0A9W3JWJ8_BURCE</name>
<feature type="transmembrane region" description="Helical" evidence="6">
    <location>
        <begin position="16"/>
        <end position="37"/>
    </location>
</feature>
<dbReference type="KEGG" id="bct:GEM_0204"/>
<accession>A0A9W3JWJ8</accession>
<sequence>MPPQPASRVPPLPGKFLRFVLVGGICTLLNLSMLWFVTTHLGWHYLIAATISFFTVNGVGFVFNKYFTFTKISHPNFREIQRYYFVMSSSLALNLGIMFIMVDVLGINYLLSSVAITLLFMIFNFLAHLGWTFAP</sequence>
<organism evidence="8 9">
    <name type="scientific">Burkholderia cepacia GG4</name>
    <dbReference type="NCBI Taxonomy" id="1009846"/>
    <lineage>
        <taxon>Bacteria</taxon>
        <taxon>Pseudomonadati</taxon>
        <taxon>Pseudomonadota</taxon>
        <taxon>Betaproteobacteria</taxon>
        <taxon>Burkholderiales</taxon>
        <taxon>Burkholderiaceae</taxon>
        <taxon>Burkholderia</taxon>
        <taxon>Burkholderia cepacia complex</taxon>
    </lineage>
</organism>
<dbReference type="RefSeq" id="WP_014895598.1">
    <property type="nucleotide sequence ID" value="NC_018513.1"/>
</dbReference>
<dbReference type="PANTHER" id="PTHR38459:SF1">
    <property type="entry name" value="PROPHAGE BACTOPRENOL-LINKED GLUCOSE TRANSLOCASE HOMOLOG"/>
    <property type="match status" value="1"/>
</dbReference>
<dbReference type="GO" id="GO:0005886">
    <property type="term" value="C:plasma membrane"/>
    <property type="evidence" value="ECO:0007669"/>
    <property type="project" value="TreeGrafter"/>
</dbReference>
<keyword evidence="5 6" id="KW-0472">Membrane</keyword>
<keyword evidence="3 6" id="KW-0812">Transmembrane</keyword>
<dbReference type="GO" id="GO:0000271">
    <property type="term" value="P:polysaccharide biosynthetic process"/>
    <property type="evidence" value="ECO:0007669"/>
    <property type="project" value="InterPro"/>
</dbReference>
<comment type="similarity">
    <text evidence="2">Belongs to the GtrA family.</text>
</comment>
<dbReference type="InterPro" id="IPR007267">
    <property type="entry name" value="GtrA_DPMS_TM"/>
</dbReference>
<dbReference type="Pfam" id="PF04138">
    <property type="entry name" value="GtrA_DPMS_TM"/>
    <property type="match status" value="1"/>
</dbReference>
<evidence type="ECO:0000256" key="4">
    <source>
        <dbReference type="ARBA" id="ARBA00022989"/>
    </source>
</evidence>
<evidence type="ECO:0000259" key="7">
    <source>
        <dbReference type="Pfam" id="PF04138"/>
    </source>
</evidence>
<evidence type="ECO:0000313" key="9">
    <source>
        <dbReference type="Proteomes" id="UP000032866"/>
    </source>
</evidence>
<evidence type="ECO:0000256" key="1">
    <source>
        <dbReference type="ARBA" id="ARBA00004141"/>
    </source>
</evidence>
<comment type="subcellular location">
    <subcellularLocation>
        <location evidence="1">Membrane</location>
        <topology evidence="1">Multi-pass membrane protein</topology>
    </subcellularLocation>
</comment>
<feature type="transmembrane region" description="Helical" evidence="6">
    <location>
        <begin position="43"/>
        <end position="63"/>
    </location>
</feature>